<protein>
    <submittedName>
        <fullName evidence="1">Uncharacterized protein</fullName>
    </submittedName>
</protein>
<evidence type="ECO:0000313" key="1">
    <source>
        <dbReference type="EMBL" id="PJG59119.1"/>
    </source>
</evidence>
<gene>
    <name evidence="1" type="ORF">CUC53_09030</name>
</gene>
<dbReference type="RefSeq" id="WP_100293846.1">
    <property type="nucleotide sequence ID" value="NZ_PGGC01000079.1"/>
</dbReference>
<dbReference type="Proteomes" id="UP000235861">
    <property type="component" value="Unassembled WGS sequence"/>
</dbReference>
<name>A0A2H9U550_9GAMM</name>
<keyword evidence="2" id="KW-1185">Reference proteome</keyword>
<comment type="caution">
    <text evidence="1">The sequence shown here is derived from an EMBL/GenBank/DDBJ whole genome shotgun (WGS) entry which is preliminary data.</text>
</comment>
<dbReference type="AlphaFoldDB" id="A0A2H9U550"/>
<sequence length="75" mass="9012">MWWALKWFFISWALLLMLSDIQISTSLYQYQQNRVLINIPRWQANRPWATLQWHVGRIEAHWYGLAGKPAAILDQ</sequence>
<evidence type="ECO:0000313" key="2">
    <source>
        <dbReference type="Proteomes" id="UP000235861"/>
    </source>
</evidence>
<dbReference type="EMBL" id="PGGC01000079">
    <property type="protein sequence ID" value="PJG59119.1"/>
    <property type="molecule type" value="Genomic_DNA"/>
</dbReference>
<proteinExistence type="predicted"/>
<dbReference type="OrthoDB" id="7064604at2"/>
<accession>A0A2H9U550</accession>
<organism evidence="1 2">
    <name type="scientific">Aeromonas cavernicola</name>
    <dbReference type="NCBI Taxonomy" id="1006623"/>
    <lineage>
        <taxon>Bacteria</taxon>
        <taxon>Pseudomonadati</taxon>
        <taxon>Pseudomonadota</taxon>
        <taxon>Gammaproteobacteria</taxon>
        <taxon>Aeromonadales</taxon>
        <taxon>Aeromonadaceae</taxon>
        <taxon>Aeromonas</taxon>
    </lineage>
</organism>
<reference evidence="1 2" key="1">
    <citation type="submission" date="2017-11" db="EMBL/GenBank/DDBJ databases">
        <title>Draft genome sequence of environmental isolate Aeromonas cavernicola sp. nov. MDC 2508.</title>
        <authorList>
            <person name="Colston S.M."/>
            <person name="Navarro A."/>
            <person name="Martinez-Murcia A.J."/>
            <person name="Graf J."/>
        </authorList>
    </citation>
    <scope>NUCLEOTIDE SEQUENCE [LARGE SCALE GENOMIC DNA]</scope>
    <source>
        <strain evidence="1 2">MDC 2508</strain>
    </source>
</reference>